<sequence length="225" mass="25340">ICLLSLTDSILMLTVAVCGSFSEKFDVIGPSTDIFALLGEDVTLPALLSTPFNAQGFEVTWAQNDLNSVVLLYQDFQIRNEYQIQAFKRRTSLFPEELVSGNVSLRLQDVRVSDGGLYRFVGTQPSISISTTEDQKTRLECSSEMWSSRPEVTWRDMNGVDVTPQSTITVQRDDEGLLRVSSVIPIKWEFNVFSCLMRSNTTRPAYQSKMGVYGEYLEVTDSSYH</sequence>
<proteinExistence type="predicted"/>
<organism evidence="9 10">
    <name type="scientific">Polypterus senegalus</name>
    <name type="common">Senegal bichir</name>
    <dbReference type="NCBI Taxonomy" id="55291"/>
    <lineage>
        <taxon>Eukaryota</taxon>
        <taxon>Metazoa</taxon>
        <taxon>Chordata</taxon>
        <taxon>Craniata</taxon>
        <taxon>Vertebrata</taxon>
        <taxon>Euteleostomi</taxon>
        <taxon>Actinopterygii</taxon>
        <taxon>Polypteriformes</taxon>
        <taxon>Polypteridae</taxon>
        <taxon>Polypterus</taxon>
    </lineage>
</organism>
<dbReference type="SUPFAM" id="SSF48726">
    <property type="entry name" value="Immunoglobulin"/>
    <property type="match status" value="2"/>
</dbReference>
<evidence type="ECO:0000256" key="1">
    <source>
        <dbReference type="ARBA" id="ARBA00004370"/>
    </source>
</evidence>
<dbReference type="GO" id="GO:0005102">
    <property type="term" value="F:signaling receptor binding"/>
    <property type="evidence" value="ECO:0007669"/>
    <property type="project" value="TreeGrafter"/>
</dbReference>
<dbReference type="PROSITE" id="PS50835">
    <property type="entry name" value="IG_LIKE"/>
    <property type="match status" value="1"/>
</dbReference>
<keyword evidence="3" id="KW-0472">Membrane</keyword>
<dbReference type="Gene3D" id="2.60.40.10">
    <property type="entry name" value="Immunoglobulins"/>
    <property type="match status" value="2"/>
</dbReference>
<name>A0A8X8BJP6_POLSE</name>
<evidence type="ECO:0000259" key="8">
    <source>
        <dbReference type="PROSITE" id="PS50835"/>
    </source>
</evidence>
<evidence type="ECO:0000256" key="4">
    <source>
        <dbReference type="ARBA" id="ARBA00023157"/>
    </source>
</evidence>
<dbReference type="InterPro" id="IPR013106">
    <property type="entry name" value="Ig_V-set"/>
</dbReference>
<dbReference type="PANTHER" id="PTHR24100:SF130">
    <property type="entry name" value="BUTYROPHILIN-LIKE PROTEIN 9"/>
    <property type="match status" value="1"/>
</dbReference>
<feature type="non-terminal residue" evidence="9">
    <location>
        <position position="225"/>
    </location>
</feature>
<keyword evidence="5" id="KW-0325">Glycoprotein</keyword>
<evidence type="ECO:0000313" key="9">
    <source>
        <dbReference type="EMBL" id="KAG2457931.1"/>
    </source>
</evidence>
<dbReference type="Pfam" id="PF22705">
    <property type="entry name" value="C2-set_3"/>
    <property type="match status" value="1"/>
</dbReference>
<dbReference type="InterPro" id="IPR007110">
    <property type="entry name" value="Ig-like_dom"/>
</dbReference>
<dbReference type="GO" id="GO:0009897">
    <property type="term" value="C:external side of plasma membrane"/>
    <property type="evidence" value="ECO:0007669"/>
    <property type="project" value="TreeGrafter"/>
</dbReference>
<dbReference type="InterPro" id="IPR036179">
    <property type="entry name" value="Ig-like_dom_sf"/>
</dbReference>
<reference evidence="9 10" key="1">
    <citation type="journal article" date="2021" name="Cell">
        <title>Tracing the genetic footprints of vertebrate landing in non-teleost ray-finned fishes.</title>
        <authorList>
            <person name="Bi X."/>
            <person name="Wang K."/>
            <person name="Yang L."/>
            <person name="Pan H."/>
            <person name="Jiang H."/>
            <person name="Wei Q."/>
            <person name="Fang M."/>
            <person name="Yu H."/>
            <person name="Zhu C."/>
            <person name="Cai Y."/>
            <person name="He Y."/>
            <person name="Gan X."/>
            <person name="Zeng H."/>
            <person name="Yu D."/>
            <person name="Zhu Y."/>
            <person name="Jiang H."/>
            <person name="Qiu Q."/>
            <person name="Yang H."/>
            <person name="Zhang Y.E."/>
            <person name="Wang W."/>
            <person name="Zhu M."/>
            <person name="He S."/>
            <person name="Zhang G."/>
        </authorList>
    </citation>
    <scope>NUCLEOTIDE SEQUENCE [LARGE SCALE GENOMIC DNA]</scope>
    <source>
        <strain evidence="9">Bchr_013</strain>
    </source>
</reference>
<feature type="non-terminal residue" evidence="9">
    <location>
        <position position="1"/>
    </location>
</feature>
<keyword evidence="2 7" id="KW-0732">Signal</keyword>
<evidence type="ECO:0000256" key="7">
    <source>
        <dbReference type="SAM" id="SignalP"/>
    </source>
</evidence>
<dbReference type="GO" id="GO:1903037">
    <property type="term" value="P:regulation of leukocyte cell-cell adhesion"/>
    <property type="evidence" value="ECO:0007669"/>
    <property type="project" value="UniProtKB-ARBA"/>
</dbReference>
<dbReference type="InterPro" id="IPR050504">
    <property type="entry name" value="IgSF_BTN/MOG"/>
</dbReference>
<comment type="subcellular location">
    <subcellularLocation>
        <location evidence="1">Membrane</location>
    </subcellularLocation>
</comment>
<evidence type="ECO:0000256" key="5">
    <source>
        <dbReference type="ARBA" id="ARBA00023180"/>
    </source>
</evidence>
<evidence type="ECO:0000256" key="3">
    <source>
        <dbReference type="ARBA" id="ARBA00023136"/>
    </source>
</evidence>
<dbReference type="GO" id="GO:0050852">
    <property type="term" value="P:T cell receptor signaling pathway"/>
    <property type="evidence" value="ECO:0007669"/>
    <property type="project" value="TreeGrafter"/>
</dbReference>
<dbReference type="EMBL" id="JAATIS010008067">
    <property type="protein sequence ID" value="KAG2457931.1"/>
    <property type="molecule type" value="Genomic_DNA"/>
</dbReference>
<feature type="chain" id="PRO_5036455372" evidence="7">
    <location>
        <begin position="23"/>
        <end position="225"/>
    </location>
</feature>
<dbReference type="FunFam" id="2.60.40.10:FF:000142">
    <property type="entry name" value="V-set domain-containing T-cell activation inhibitor 1"/>
    <property type="match status" value="1"/>
</dbReference>
<accession>A0A8X8BJP6</accession>
<dbReference type="Pfam" id="PF07686">
    <property type="entry name" value="V-set"/>
    <property type="match status" value="1"/>
</dbReference>
<dbReference type="InterPro" id="IPR013783">
    <property type="entry name" value="Ig-like_fold"/>
</dbReference>
<comment type="caution">
    <text evidence="9">The sequence shown here is derived from an EMBL/GenBank/DDBJ whole genome shotgun (WGS) entry which is preliminary data.</text>
</comment>
<gene>
    <name evidence="9" type="primary">Btn1a1_7</name>
    <name evidence="9" type="ORF">GTO96_0009129</name>
</gene>
<feature type="domain" description="Ig-like" evidence="8">
    <location>
        <begin position="125"/>
        <end position="211"/>
    </location>
</feature>
<protein>
    <submittedName>
        <fullName evidence="9">BT1A1 protein</fullName>
    </submittedName>
</protein>
<evidence type="ECO:0000256" key="2">
    <source>
        <dbReference type="ARBA" id="ARBA00022729"/>
    </source>
</evidence>
<dbReference type="GO" id="GO:0050863">
    <property type="term" value="P:regulation of T cell activation"/>
    <property type="evidence" value="ECO:0007669"/>
    <property type="project" value="UniProtKB-ARBA"/>
</dbReference>
<evidence type="ECO:0000256" key="6">
    <source>
        <dbReference type="ARBA" id="ARBA00023319"/>
    </source>
</evidence>
<keyword evidence="4" id="KW-1015">Disulfide bond</keyword>
<dbReference type="AlphaFoldDB" id="A0A8X8BJP6"/>
<dbReference type="PANTHER" id="PTHR24100">
    <property type="entry name" value="BUTYROPHILIN"/>
    <property type="match status" value="1"/>
</dbReference>
<dbReference type="Proteomes" id="UP000886611">
    <property type="component" value="Unassembled WGS sequence"/>
</dbReference>
<evidence type="ECO:0000313" key="10">
    <source>
        <dbReference type="Proteomes" id="UP000886611"/>
    </source>
</evidence>
<feature type="signal peptide" evidence="7">
    <location>
        <begin position="1"/>
        <end position="22"/>
    </location>
</feature>
<keyword evidence="10" id="KW-1185">Reference proteome</keyword>
<dbReference type="GO" id="GO:0001817">
    <property type="term" value="P:regulation of cytokine production"/>
    <property type="evidence" value="ECO:0007669"/>
    <property type="project" value="TreeGrafter"/>
</dbReference>
<dbReference type="InterPro" id="IPR053896">
    <property type="entry name" value="BTN3A2-like_Ig-C"/>
</dbReference>
<keyword evidence="6" id="KW-0393">Immunoglobulin domain</keyword>